<protein>
    <submittedName>
        <fullName evidence="1">Uncharacterized protein</fullName>
    </submittedName>
</protein>
<dbReference type="EMBL" id="DS268112">
    <property type="protein sequence ID" value="KMM70118.1"/>
    <property type="molecule type" value="Genomic_DNA"/>
</dbReference>
<sequence length="102" mass="11512">MGQFLHETKDNNEPHFNALWKGAVPAYLLQLGAEKLLTGVTSSTLCRRGGFAQQQSARRLAAGTGRLRWNNKKDRELKMVLLYCAYLSITQMLQPSLHHFPA</sequence>
<reference evidence="2" key="2">
    <citation type="journal article" date="2009" name="Genome Res.">
        <title>Comparative genomic analyses of the human fungal pathogens Coccidioides and their relatives.</title>
        <authorList>
            <person name="Sharpton T.J."/>
            <person name="Stajich J.E."/>
            <person name="Rounsley S.D."/>
            <person name="Gardner M.J."/>
            <person name="Wortman J.R."/>
            <person name="Jordar V.S."/>
            <person name="Maiti R."/>
            <person name="Kodira C.D."/>
            <person name="Neafsey D.E."/>
            <person name="Zeng Q."/>
            <person name="Hung C.-Y."/>
            <person name="McMahan C."/>
            <person name="Muszewska A."/>
            <person name="Grynberg M."/>
            <person name="Mandel M.A."/>
            <person name="Kellner E.M."/>
            <person name="Barker B.M."/>
            <person name="Galgiani J.N."/>
            <person name="Orbach M.J."/>
            <person name="Kirkland T.N."/>
            <person name="Cole G.T."/>
            <person name="Henn M.R."/>
            <person name="Birren B.W."/>
            <person name="Taylor J.W."/>
        </authorList>
    </citation>
    <scope>NUCLEOTIDE SEQUENCE [LARGE SCALE GENOMIC DNA]</scope>
    <source>
        <strain evidence="2">RMSCC 3488</strain>
    </source>
</reference>
<proteinExistence type="predicted"/>
<evidence type="ECO:0000313" key="1">
    <source>
        <dbReference type="EMBL" id="KMM70118.1"/>
    </source>
</evidence>
<gene>
    <name evidence="1" type="ORF">CPAG_06431</name>
</gene>
<reference evidence="1 2" key="1">
    <citation type="submission" date="2007-06" db="EMBL/GenBank/DDBJ databases">
        <title>The Genome Sequence of Coccidioides posadasii RMSCC_3488.</title>
        <authorList>
            <consortium name="Coccidioides Genome Resources Consortium"/>
            <consortium name="The Broad Institute Genome Sequencing Platform"/>
            <person name="Henn M.R."/>
            <person name="Sykes S."/>
            <person name="Young S."/>
            <person name="Jaffe D."/>
            <person name="Berlin A."/>
            <person name="Alvarez P."/>
            <person name="Butler J."/>
            <person name="Gnerre S."/>
            <person name="Grabherr M."/>
            <person name="Mauceli E."/>
            <person name="Brockman W."/>
            <person name="Kodira C."/>
            <person name="Alvarado L."/>
            <person name="Zeng Q."/>
            <person name="Crawford M."/>
            <person name="Antoine C."/>
            <person name="Devon K."/>
            <person name="Galgiani J."/>
            <person name="Orsborn K."/>
            <person name="Lewis M.L."/>
            <person name="Nusbaum C."/>
            <person name="Galagan J."/>
            <person name="Birren B."/>
        </authorList>
    </citation>
    <scope>NUCLEOTIDE SEQUENCE [LARGE SCALE GENOMIC DNA]</scope>
    <source>
        <strain evidence="1 2">RMSCC 3488</strain>
    </source>
</reference>
<dbReference type="Proteomes" id="UP000054567">
    <property type="component" value="Unassembled WGS sequence"/>
</dbReference>
<name>A0A0J6FIK4_COCPO</name>
<organism evidence="1 2">
    <name type="scientific">Coccidioides posadasii RMSCC 3488</name>
    <dbReference type="NCBI Taxonomy" id="454284"/>
    <lineage>
        <taxon>Eukaryota</taxon>
        <taxon>Fungi</taxon>
        <taxon>Dikarya</taxon>
        <taxon>Ascomycota</taxon>
        <taxon>Pezizomycotina</taxon>
        <taxon>Eurotiomycetes</taxon>
        <taxon>Eurotiomycetidae</taxon>
        <taxon>Onygenales</taxon>
        <taxon>Onygenaceae</taxon>
        <taxon>Coccidioides</taxon>
    </lineage>
</organism>
<dbReference type="AlphaFoldDB" id="A0A0J6FIK4"/>
<reference evidence="2" key="3">
    <citation type="journal article" date="2010" name="Genome Res.">
        <title>Population genomic sequencing of Coccidioides fungi reveals recent hybridization and transposon control.</title>
        <authorList>
            <person name="Neafsey D.E."/>
            <person name="Barker B.M."/>
            <person name="Sharpton T.J."/>
            <person name="Stajich J.E."/>
            <person name="Park D.J."/>
            <person name="Whiston E."/>
            <person name="Hung C.-Y."/>
            <person name="McMahan C."/>
            <person name="White J."/>
            <person name="Sykes S."/>
            <person name="Heiman D."/>
            <person name="Young S."/>
            <person name="Zeng Q."/>
            <person name="Abouelleil A."/>
            <person name="Aftuck L."/>
            <person name="Bessette D."/>
            <person name="Brown A."/>
            <person name="FitzGerald M."/>
            <person name="Lui A."/>
            <person name="Macdonald J.P."/>
            <person name="Priest M."/>
            <person name="Orbach M.J."/>
            <person name="Galgiani J.N."/>
            <person name="Kirkland T.N."/>
            <person name="Cole G.T."/>
            <person name="Birren B.W."/>
            <person name="Henn M.R."/>
            <person name="Taylor J.W."/>
            <person name="Rounsley S.D."/>
        </authorList>
    </citation>
    <scope>NUCLEOTIDE SEQUENCE [LARGE SCALE GENOMIC DNA]</scope>
    <source>
        <strain evidence="2">RMSCC 3488</strain>
    </source>
</reference>
<dbReference type="VEuPathDB" id="FungiDB:CPAG_06431"/>
<evidence type="ECO:0000313" key="2">
    <source>
        <dbReference type="Proteomes" id="UP000054567"/>
    </source>
</evidence>
<accession>A0A0J6FIK4</accession>